<keyword evidence="2" id="KW-1185">Reference proteome</keyword>
<evidence type="ECO:0000313" key="2">
    <source>
        <dbReference type="Proteomes" id="UP001358417"/>
    </source>
</evidence>
<name>A0AAV9NJ68_9EURO</name>
<gene>
    <name evidence="1" type="ORF">LTR84_009777</name>
</gene>
<dbReference type="InterPro" id="IPR011989">
    <property type="entry name" value="ARM-like"/>
</dbReference>
<proteinExistence type="predicted"/>
<sequence length="854" mass="93045">MTSLTPNQACKKLANDLIVYTPSVKDWDLRRAYADLISKVQAAARSPNSPTGGITAATIALSIYFGRVAYRESTHGSELCVLLAKTTREVPFWRPYFGLDFRPSPEQNRRQMAGDAYPQLAQDPPDCVLEVARRILTRPWSEASSQLFRSALRLIANCCADNNLNRNVIVHRGGIELMMHLVRWQRECDLLLPTLFNVCIDFDEPAADADGESWKPLDQMQTEPYQESGPIVNAAEQRLGRWEELSDNTSSVEKLLDTMDHANGLYSTLADLVEMASRVTLYGVHNLISQLNGTESDDIVEASTISVIDALLTQGSRLIGRDPECCTSICQAIMNIFSQKATRQGLISVDGALWQLINLPYLVPTTDDEMRDSLIPYKKVILKLVYEVSASEAYGSKFHADTTLLRNCISVLSRGHSMPSSHQSPSYLADAIERHPHSSILVLISNSVVSTDRAAALLRAYPDLASCLTRLIQDVSDHEILHPAVDLATRLALCSDGQRQLYEAGILQAVSKVLNPTSEVNGAGIEVQRETVSLIRLVIKGHSEYTSALSIIGSPYQNDSHVELDSDNKGDKNQTQQRTQQSLAAKVFYLFYHTTDAATKTAIGRLVIEILRTLASALPAGRVGGPSTYPANNETQMISTVESRLGMIFEPISTTIPSDQATSGVSETSRNPAVPIAHIITEPQPQGQAPSAAQEAEAWFGLGLLSSFPSFHSSILQALAINEHQLLTRLKKIIAETPINASTPAPATSTTTIPPSLSSSITSGLDSLALTDSELLRSPNSSLIALPKPQNPPPPQQDARYANVKVLVVRMVQSHQGAAPTSQQTSASDSEEIKVVRDALEAAATDLGVDWVLV</sequence>
<dbReference type="EMBL" id="JAVRRD010000004">
    <property type="protein sequence ID" value="KAK5059894.1"/>
    <property type="molecule type" value="Genomic_DNA"/>
</dbReference>
<evidence type="ECO:0000313" key="1">
    <source>
        <dbReference type="EMBL" id="KAK5059894.1"/>
    </source>
</evidence>
<dbReference type="Proteomes" id="UP001358417">
    <property type="component" value="Unassembled WGS sequence"/>
</dbReference>
<dbReference type="GeneID" id="89977935"/>
<accession>A0AAV9NJ68</accession>
<protein>
    <recommendedName>
        <fullName evidence="3">ARM repeat-containing protein</fullName>
    </recommendedName>
</protein>
<dbReference type="RefSeq" id="XP_064709715.1">
    <property type="nucleotide sequence ID" value="XM_064853316.1"/>
</dbReference>
<dbReference type="SUPFAM" id="SSF48371">
    <property type="entry name" value="ARM repeat"/>
    <property type="match status" value="1"/>
</dbReference>
<dbReference type="InterPro" id="IPR016024">
    <property type="entry name" value="ARM-type_fold"/>
</dbReference>
<dbReference type="AlphaFoldDB" id="A0AAV9NJ68"/>
<dbReference type="Gene3D" id="1.25.10.10">
    <property type="entry name" value="Leucine-rich Repeat Variant"/>
    <property type="match status" value="1"/>
</dbReference>
<organism evidence="1 2">
    <name type="scientific">Exophiala bonariae</name>
    <dbReference type="NCBI Taxonomy" id="1690606"/>
    <lineage>
        <taxon>Eukaryota</taxon>
        <taxon>Fungi</taxon>
        <taxon>Dikarya</taxon>
        <taxon>Ascomycota</taxon>
        <taxon>Pezizomycotina</taxon>
        <taxon>Eurotiomycetes</taxon>
        <taxon>Chaetothyriomycetidae</taxon>
        <taxon>Chaetothyriales</taxon>
        <taxon>Herpotrichiellaceae</taxon>
        <taxon>Exophiala</taxon>
    </lineage>
</organism>
<comment type="caution">
    <text evidence="1">The sequence shown here is derived from an EMBL/GenBank/DDBJ whole genome shotgun (WGS) entry which is preliminary data.</text>
</comment>
<evidence type="ECO:0008006" key="3">
    <source>
        <dbReference type="Google" id="ProtNLM"/>
    </source>
</evidence>
<reference evidence="1 2" key="1">
    <citation type="submission" date="2023-08" db="EMBL/GenBank/DDBJ databases">
        <title>Black Yeasts Isolated from many extreme environments.</title>
        <authorList>
            <person name="Coleine C."/>
            <person name="Stajich J.E."/>
            <person name="Selbmann L."/>
        </authorList>
    </citation>
    <scope>NUCLEOTIDE SEQUENCE [LARGE SCALE GENOMIC DNA]</scope>
    <source>
        <strain evidence="1 2">CCFEE 5792</strain>
    </source>
</reference>